<sequence length="56" mass="6476">MPWNSKNYPTSMKNLSTEVRNKAIEIANALLKEGYKEDRAIPIGIKQAERWAEDKK</sequence>
<keyword evidence="2" id="KW-1185">Reference proteome</keyword>
<dbReference type="EMBL" id="CP003137">
    <property type="protein sequence ID" value="AEV95786.1"/>
    <property type="molecule type" value="Genomic_DNA"/>
</dbReference>
<name>G8PAJ7_PEDCP</name>
<dbReference type="Proteomes" id="UP000005444">
    <property type="component" value="Chromosome"/>
</dbReference>
<organism evidence="1 2">
    <name type="scientific">Pediococcus claussenii (strain ATCC BAA-344 / DSM 14800 / JCM 18046 / KCTC 3811 / LMG 21948 / P06)</name>
    <dbReference type="NCBI Taxonomy" id="701521"/>
    <lineage>
        <taxon>Bacteria</taxon>
        <taxon>Bacillati</taxon>
        <taxon>Bacillota</taxon>
        <taxon>Bacilli</taxon>
        <taxon>Lactobacillales</taxon>
        <taxon>Lactobacillaceae</taxon>
        <taxon>Pediococcus</taxon>
    </lineage>
</organism>
<evidence type="ECO:0000313" key="2">
    <source>
        <dbReference type="Proteomes" id="UP000005444"/>
    </source>
</evidence>
<dbReference type="KEGG" id="pce:PECL_1568"/>
<protein>
    <recommendedName>
        <fullName evidence="3">DUF2188 domain-containing protein</fullName>
    </recommendedName>
</protein>
<dbReference type="STRING" id="701521.PECL_1568"/>
<dbReference type="AlphaFoldDB" id="G8PAJ7"/>
<evidence type="ECO:0000313" key="1">
    <source>
        <dbReference type="EMBL" id="AEV95786.1"/>
    </source>
</evidence>
<dbReference type="eggNOG" id="COG4876">
    <property type="taxonomic scope" value="Bacteria"/>
</dbReference>
<reference evidence="1 2" key="1">
    <citation type="journal article" date="2012" name="J. Bacteriol.">
        <title>Complete Genome Sequence of the Beer Spoilage Organism Pediococcus claussenii ATCC BAA-344T.</title>
        <authorList>
            <person name="Pittet V."/>
            <person name="Abegunde T."/>
            <person name="Marfleet T."/>
            <person name="Haakensen M."/>
            <person name="Morrow K."/>
            <person name="Jayaprakash T."/>
            <person name="Schroeder K."/>
            <person name="Trost B."/>
            <person name="Byrns S."/>
            <person name="Bergsveinson J."/>
            <person name="Kusalik A."/>
            <person name="Ziola B."/>
        </authorList>
    </citation>
    <scope>NUCLEOTIDE SEQUENCE [LARGE SCALE GENOMIC DNA]</scope>
    <source>
        <strain evidence="1 2">ATCC BAA-344</strain>
    </source>
</reference>
<evidence type="ECO:0008006" key="3">
    <source>
        <dbReference type="Google" id="ProtNLM"/>
    </source>
</evidence>
<gene>
    <name evidence="1" type="ordered locus">PECL_1568</name>
</gene>
<dbReference type="PATRIC" id="fig|701521.8.peg.1470"/>
<proteinExistence type="predicted"/>
<accession>G8PAJ7</accession>
<dbReference type="HOGENOM" id="CLU_189805_0_0_9"/>